<feature type="binding site" evidence="6">
    <location>
        <position position="78"/>
    </location>
    <ligand>
        <name>S-adenosyl-L-methionine</name>
        <dbReference type="ChEBI" id="CHEBI:59789"/>
    </ligand>
</feature>
<dbReference type="GO" id="GO:0070043">
    <property type="term" value="F:rRNA (guanine-N7-)-methyltransferase activity"/>
    <property type="evidence" value="ECO:0007669"/>
    <property type="project" value="UniProtKB-UniRule"/>
</dbReference>
<keyword evidence="2 6" id="KW-0698">rRNA processing</keyword>
<comment type="similarity">
    <text evidence="6">Belongs to the methyltransferase superfamily. RNA methyltransferase RsmG family.</text>
</comment>
<dbReference type="EMBL" id="BJWG01000014">
    <property type="protein sequence ID" value="GEL96138.1"/>
    <property type="molecule type" value="Genomic_DNA"/>
</dbReference>
<comment type="caution">
    <text evidence="7">The sequence shown here is derived from an EMBL/GenBank/DDBJ whole genome shotgun (WGS) entry which is preliminary data.</text>
</comment>
<comment type="function">
    <text evidence="6">Specifically methylates the N7 position of a guanine in 16S rRNA.</text>
</comment>
<evidence type="ECO:0000256" key="2">
    <source>
        <dbReference type="ARBA" id="ARBA00022552"/>
    </source>
</evidence>
<feature type="binding site" evidence="6">
    <location>
        <begin position="129"/>
        <end position="130"/>
    </location>
    <ligand>
        <name>S-adenosyl-L-methionine</name>
        <dbReference type="ChEBI" id="CHEBI:59789"/>
    </ligand>
</feature>
<dbReference type="AlphaFoldDB" id="A0A511JDR6"/>
<dbReference type="InterPro" id="IPR029063">
    <property type="entry name" value="SAM-dependent_MTases_sf"/>
</dbReference>
<evidence type="ECO:0000313" key="7">
    <source>
        <dbReference type="EMBL" id="GEL96138.1"/>
    </source>
</evidence>
<evidence type="ECO:0000256" key="1">
    <source>
        <dbReference type="ARBA" id="ARBA00022490"/>
    </source>
</evidence>
<name>A0A511JDR6_9CELL</name>
<keyword evidence="3 6" id="KW-0489">Methyltransferase</keyword>
<evidence type="ECO:0000256" key="6">
    <source>
        <dbReference type="HAMAP-Rule" id="MF_00074"/>
    </source>
</evidence>
<dbReference type="SUPFAM" id="SSF53335">
    <property type="entry name" value="S-adenosyl-L-methionine-dependent methyltransferases"/>
    <property type="match status" value="1"/>
</dbReference>
<feature type="binding site" evidence="6">
    <location>
        <position position="143"/>
    </location>
    <ligand>
        <name>S-adenosyl-L-methionine</name>
        <dbReference type="ChEBI" id="CHEBI:59789"/>
    </ligand>
</feature>
<evidence type="ECO:0000256" key="3">
    <source>
        <dbReference type="ARBA" id="ARBA00022603"/>
    </source>
</evidence>
<dbReference type="GO" id="GO:0005829">
    <property type="term" value="C:cytosol"/>
    <property type="evidence" value="ECO:0007669"/>
    <property type="project" value="TreeGrafter"/>
</dbReference>
<dbReference type="PANTHER" id="PTHR31760:SF0">
    <property type="entry name" value="S-ADENOSYL-L-METHIONINE-DEPENDENT METHYLTRANSFERASES SUPERFAMILY PROTEIN"/>
    <property type="match status" value="1"/>
</dbReference>
<dbReference type="Proteomes" id="UP000321720">
    <property type="component" value="Unassembled WGS sequence"/>
</dbReference>
<dbReference type="NCBIfam" id="TIGR00138">
    <property type="entry name" value="rsmG_gidB"/>
    <property type="match status" value="1"/>
</dbReference>
<keyword evidence="1 6" id="KW-0963">Cytoplasm</keyword>
<dbReference type="Pfam" id="PF02527">
    <property type="entry name" value="GidB"/>
    <property type="match status" value="1"/>
</dbReference>
<reference evidence="7 8" key="1">
    <citation type="submission" date="2019-07" db="EMBL/GenBank/DDBJ databases">
        <title>Whole genome shotgun sequence of Cellulomonas composti NBRC 100758.</title>
        <authorList>
            <person name="Hosoyama A."/>
            <person name="Uohara A."/>
            <person name="Ohji S."/>
            <person name="Ichikawa N."/>
        </authorList>
    </citation>
    <scope>NUCLEOTIDE SEQUENCE [LARGE SCALE GENOMIC DNA]</scope>
    <source>
        <strain evidence="7 8">NBRC 100758</strain>
    </source>
</reference>
<feature type="binding site" evidence="6">
    <location>
        <position position="83"/>
    </location>
    <ligand>
        <name>S-adenosyl-L-methionine</name>
        <dbReference type="ChEBI" id="CHEBI:59789"/>
    </ligand>
</feature>
<keyword evidence="4 6" id="KW-0808">Transferase</keyword>
<evidence type="ECO:0000256" key="4">
    <source>
        <dbReference type="ARBA" id="ARBA00022679"/>
    </source>
</evidence>
<keyword evidence="8" id="KW-1185">Reference proteome</keyword>
<dbReference type="HAMAP" id="MF_00074">
    <property type="entry name" value="16SrRNA_methyltr_G"/>
    <property type="match status" value="1"/>
</dbReference>
<dbReference type="EC" id="2.1.1.-" evidence="6"/>
<dbReference type="PIRSF" id="PIRSF003078">
    <property type="entry name" value="GidB"/>
    <property type="match status" value="1"/>
</dbReference>
<dbReference type="InterPro" id="IPR003682">
    <property type="entry name" value="rRNA_ssu_MeTfrase_G"/>
</dbReference>
<sequence>MVDEVVEIDPFVDDPRLPEFFGPAWTAVLGFHELLVDQGVLRGLVGPREVGRLWERHLLNSAAVVSFLPSTGQIVDLGSGAGLPGVVVAAMLPEAEVVLLEPMERRTIWLTEVIERLGLGNAVVRRARAQEALDLQADAVTTRAVASLDKLYGWAMPLVRPGGELVALKGDRAQDEVDSALKQARRNGVVTAEVHGVTTLDGVAPTRVVVARKAGGAGEGDRVR</sequence>
<gene>
    <name evidence="7" type="primary">gidB</name>
    <name evidence="6" type="synonym">rsmG</name>
    <name evidence="7" type="ORF">CCO02nite_27960</name>
</gene>
<organism evidence="7 8">
    <name type="scientific">Cellulomonas composti</name>
    <dbReference type="NCBI Taxonomy" id="266130"/>
    <lineage>
        <taxon>Bacteria</taxon>
        <taxon>Bacillati</taxon>
        <taxon>Actinomycetota</taxon>
        <taxon>Actinomycetes</taxon>
        <taxon>Micrococcales</taxon>
        <taxon>Cellulomonadaceae</taxon>
        <taxon>Cellulomonas</taxon>
    </lineage>
</organism>
<dbReference type="RefSeq" id="WP_246117560.1">
    <property type="nucleotide sequence ID" value="NZ_BJWG01000014.1"/>
</dbReference>
<dbReference type="Gene3D" id="3.40.50.150">
    <property type="entry name" value="Vaccinia Virus protein VP39"/>
    <property type="match status" value="1"/>
</dbReference>
<dbReference type="PANTHER" id="PTHR31760">
    <property type="entry name" value="S-ADENOSYL-L-METHIONINE-DEPENDENT METHYLTRANSFERASES SUPERFAMILY PROTEIN"/>
    <property type="match status" value="1"/>
</dbReference>
<keyword evidence="5 6" id="KW-0949">S-adenosyl-L-methionine</keyword>
<evidence type="ECO:0000313" key="8">
    <source>
        <dbReference type="Proteomes" id="UP000321720"/>
    </source>
</evidence>
<proteinExistence type="inferred from homology"/>
<evidence type="ECO:0000256" key="5">
    <source>
        <dbReference type="ARBA" id="ARBA00022691"/>
    </source>
</evidence>
<protein>
    <recommendedName>
        <fullName evidence="6">Ribosomal RNA small subunit methyltransferase G</fullName>
        <ecNumber evidence="6">2.1.1.-</ecNumber>
    </recommendedName>
    <alternativeName>
        <fullName evidence="6">16S rRNA 7-methylguanosine methyltransferase</fullName>
        <shortName evidence="6">16S rRNA m7G methyltransferase</shortName>
    </alternativeName>
</protein>
<comment type="caution">
    <text evidence="6">Lacks conserved residue(s) required for the propagation of feature annotation.</text>
</comment>
<comment type="subcellular location">
    <subcellularLocation>
        <location evidence="6">Cytoplasm</location>
    </subcellularLocation>
</comment>
<accession>A0A511JDR6</accession>